<dbReference type="VEuPathDB" id="PlasmoDB:PGAL8A_00048700"/>
<feature type="compositionally biased region" description="Basic and acidic residues" evidence="2">
    <location>
        <begin position="212"/>
        <end position="221"/>
    </location>
</feature>
<name>A0A1J1H020_PLAGA</name>
<feature type="compositionally biased region" description="Acidic residues" evidence="2">
    <location>
        <begin position="586"/>
        <end position="595"/>
    </location>
</feature>
<feature type="region of interest" description="Disordered" evidence="2">
    <location>
        <begin position="131"/>
        <end position="251"/>
    </location>
</feature>
<feature type="region of interest" description="Disordered" evidence="2">
    <location>
        <begin position="1"/>
        <end position="105"/>
    </location>
</feature>
<feature type="compositionally biased region" description="Low complexity" evidence="2">
    <location>
        <begin position="233"/>
        <end position="251"/>
    </location>
</feature>
<evidence type="ECO:0000313" key="4">
    <source>
        <dbReference type="EMBL" id="CRG98052.1"/>
    </source>
</evidence>
<feature type="compositionally biased region" description="Basic residues" evidence="2">
    <location>
        <begin position="504"/>
        <end position="539"/>
    </location>
</feature>
<dbReference type="EMBL" id="CVMV01000132">
    <property type="protein sequence ID" value="CRG98052.1"/>
    <property type="molecule type" value="Genomic_DNA"/>
</dbReference>
<dbReference type="GO" id="GO:0010468">
    <property type="term" value="P:regulation of gene expression"/>
    <property type="evidence" value="ECO:0007669"/>
    <property type="project" value="TreeGrafter"/>
</dbReference>
<dbReference type="OMA" id="NNDNEKC"/>
<dbReference type="PANTHER" id="PTHR13087">
    <property type="entry name" value="NF-KAPPA B ACTIVATING PROTEIN"/>
    <property type="match status" value="1"/>
</dbReference>
<comment type="similarity">
    <text evidence="1">Belongs to the NKAP family.</text>
</comment>
<dbReference type="Pfam" id="PF06047">
    <property type="entry name" value="Nkap_C"/>
    <property type="match status" value="1"/>
</dbReference>
<gene>
    <name evidence="4" type="ORF">PGAL8A_00048700</name>
</gene>
<dbReference type="InterPro" id="IPR040466">
    <property type="entry name" value="NKAP"/>
</dbReference>
<feature type="compositionally biased region" description="Polar residues" evidence="2">
    <location>
        <begin position="166"/>
        <end position="199"/>
    </location>
</feature>
<dbReference type="GeneID" id="39729012"/>
<feature type="compositionally biased region" description="Basic and acidic residues" evidence="2">
    <location>
        <begin position="144"/>
        <end position="159"/>
    </location>
</feature>
<dbReference type="PANTHER" id="PTHR13087:SF0">
    <property type="entry name" value="NFKB ACTIVATING PROTEIN LIKE"/>
    <property type="match status" value="1"/>
</dbReference>
<organism evidence="4 5">
    <name type="scientific">Plasmodium gallinaceum</name>
    <dbReference type="NCBI Taxonomy" id="5849"/>
    <lineage>
        <taxon>Eukaryota</taxon>
        <taxon>Sar</taxon>
        <taxon>Alveolata</taxon>
        <taxon>Apicomplexa</taxon>
        <taxon>Aconoidasida</taxon>
        <taxon>Haemosporida</taxon>
        <taxon>Plasmodiidae</taxon>
        <taxon>Plasmodium</taxon>
        <taxon>Plasmodium (Haemamoeba)</taxon>
    </lineage>
</organism>
<comment type="caution">
    <text evidence="4">The sequence shown here is derived from an EMBL/GenBank/DDBJ whole genome shotgun (WGS) entry which is preliminary data.</text>
</comment>
<feature type="compositionally biased region" description="Basic and acidic residues" evidence="2">
    <location>
        <begin position="411"/>
        <end position="464"/>
    </location>
</feature>
<dbReference type="OrthoDB" id="273141at2759"/>
<accession>A0A1J1H020</accession>
<dbReference type="InterPro" id="IPR009269">
    <property type="entry name" value="NKAP_C"/>
</dbReference>
<feature type="compositionally biased region" description="Acidic residues" evidence="2">
    <location>
        <begin position="401"/>
        <end position="410"/>
    </location>
</feature>
<protein>
    <submittedName>
        <fullName evidence="4">Heat shock protein 86 family protein, putative</fullName>
    </submittedName>
</protein>
<dbReference type="AlphaFoldDB" id="A0A1J1H020"/>
<feature type="region of interest" description="Disordered" evidence="2">
    <location>
        <begin position="399"/>
        <end position="605"/>
    </location>
</feature>
<feature type="compositionally biased region" description="Basic and acidic residues" evidence="2">
    <location>
        <begin position="19"/>
        <end position="29"/>
    </location>
</feature>
<dbReference type="GO" id="GO:0005634">
    <property type="term" value="C:nucleus"/>
    <property type="evidence" value="ECO:0007669"/>
    <property type="project" value="TreeGrafter"/>
</dbReference>
<feature type="compositionally biased region" description="Basic and acidic residues" evidence="2">
    <location>
        <begin position="81"/>
        <end position="92"/>
    </location>
</feature>
<dbReference type="GO" id="GO:0003682">
    <property type="term" value="F:chromatin binding"/>
    <property type="evidence" value="ECO:0007669"/>
    <property type="project" value="InterPro"/>
</dbReference>
<evidence type="ECO:0000259" key="3">
    <source>
        <dbReference type="Pfam" id="PF06047"/>
    </source>
</evidence>
<reference evidence="4" key="1">
    <citation type="submission" date="2015-04" db="EMBL/GenBank/DDBJ databases">
        <authorList>
            <consortium name="Pathogen Informatics"/>
        </authorList>
    </citation>
    <scope>NUCLEOTIDE SEQUENCE [LARGE SCALE GENOMIC DNA]</scope>
    <source>
        <strain evidence="4">8A</strain>
    </source>
</reference>
<proteinExistence type="inferred from homology"/>
<sequence length="841" mass="99900">MKSNELDRKKSSSSSNGYEDLRKSKDRVKNTNNNIDNVRINKKDNEKNSMKIKEKLKKLKHHSKRENSNSMIYQKNHLRKKENYSEKYEIEKSNSSNTSDLLVNKKDKQKIRENLIKKLEKFKRENRIYDNKYKSSSNDQNSFSDKESSSSDKRKEIINKHRRHTTSVSRSISENRSTFTSYSNSSAFTKSERSNTGSSFYEKKKHSSRKSFSRDSKDNSRDNNNIKTKRRNTNIYNKSLSRSLSSASLQNSYTKSHKEIISNDMDNSFKKKEKKKRNFDHEDNDYLYNKNDETKYKLDEKHHNNIHKKKKFSHNDNMTFNKAGRNSKYLYNKITGEKIEVKYSRVPLGYHTTKESWMNYTKWLQKKNDYRFSLHFDEHKIFRKSSSLSPTTWENYVKISEDEDEGEDENEDKKKEKTEEINEKIENKGKEENTEENKKNELNNKSKDKKLKKEHDNNTLESSRDLTISSSVSYDKIESVNSKKKKVKKHSSKSRKEKKNEEKKKKKKIKKYHIDKKNYKEHKLHKEKKKEKKRKKHHKKDDSLDKKRNKRKHKSHKKNKLKDNKKYDKKNRSKYKKNRKHLTNTDSDEGNESDTSEQTSTSVTSLSFLNEEYDFVDKNMTIENKKNKEQVREDSCDFIKDNQINKREEENKENKLENIPKEKTKECEENVFYKNNNLKIIEKEISCEKDKTDKEAYLYSDKSSDNESLGPKPLDVNVKLANRQIDYGVAMMPGEGQAIAQFVQKGKRIPRRGEVGLSAEAIENFESLGYVMSGSRHKRMNAIRMRKENQVYSAEEQRALAMFNYEERTNRENALINDLKEILRKQNEAILNETINKNDNN</sequence>
<feature type="compositionally biased region" description="Basic residues" evidence="2">
    <location>
        <begin position="54"/>
        <end position="64"/>
    </location>
</feature>
<keyword evidence="4" id="KW-0346">Stress response</keyword>
<feature type="compositionally biased region" description="Basic residues" evidence="2">
    <location>
        <begin position="547"/>
        <end position="560"/>
    </location>
</feature>
<feature type="compositionally biased region" description="Basic residues" evidence="2">
    <location>
        <begin position="482"/>
        <end position="497"/>
    </location>
</feature>
<feature type="compositionally biased region" description="Basic and acidic residues" evidence="2">
    <location>
        <begin position="1"/>
        <end position="10"/>
    </location>
</feature>
<evidence type="ECO:0000256" key="1">
    <source>
        <dbReference type="ARBA" id="ARBA00009313"/>
    </source>
</evidence>
<evidence type="ECO:0000256" key="2">
    <source>
        <dbReference type="SAM" id="MobiDB-lite"/>
    </source>
</evidence>
<dbReference type="RefSeq" id="XP_028530849.1">
    <property type="nucleotide sequence ID" value="XM_028674503.1"/>
</dbReference>
<feature type="compositionally biased region" description="Basic residues" evidence="2">
    <location>
        <begin position="567"/>
        <end position="582"/>
    </location>
</feature>
<feature type="compositionally biased region" description="Polar residues" evidence="2">
    <location>
        <begin position="596"/>
        <end position="605"/>
    </location>
</feature>
<dbReference type="Proteomes" id="UP000220797">
    <property type="component" value="Unassembled WGS sequence"/>
</dbReference>
<feature type="compositionally biased region" description="Basic and acidic residues" evidence="2">
    <location>
        <begin position="39"/>
        <end position="53"/>
    </location>
</feature>
<feature type="domain" description="NF-kappa-B-activating protein C-terminal" evidence="3">
    <location>
        <begin position="725"/>
        <end position="824"/>
    </location>
</feature>
<evidence type="ECO:0000313" key="5">
    <source>
        <dbReference type="Proteomes" id="UP000220797"/>
    </source>
</evidence>
<keyword evidence="5" id="KW-1185">Reference proteome</keyword>